<dbReference type="SFLD" id="SFLDS00003">
    <property type="entry name" value="Haloacid_Dehalogenase"/>
    <property type="match status" value="1"/>
</dbReference>
<dbReference type="NCBIfam" id="TIGR01509">
    <property type="entry name" value="HAD-SF-IA-v3"/>
    <property type="match status" value="1"/>
</dbReference>
<name>A0A381Q626_9ZZZZ</name>
<dbReference type="InterPro" id="IPR006439">
    <property type="entry name" value="HAD-SF_hydro_IA"/>
</dbReference>
<reference evidence="2" key="1">
    <citation type="submission" date="2018-05" db="EMBL/GenBank/DDBJ databases">
        <authorList>
            <person name="Lanie J.A."/>
            <person name="Ng W.-L."/>
            <person name="Kazmierczak K.M."/>
            <person name="Andrzejewski T.M."/>
            <person name="Davidsen T.M."/>
            <person name="Wayne K.J."/>
            <person name="Tettelin H."/>
            <person name="Glass J.I."/>
            <person name="Rusch D."/>
            <person name="Podicherti R."/>
            <person name="Tsui H.-C.T."/>
            <person name="Winkler M.E."/>
        </authorList>
    </citation>
    <scope>NUCLEOTIDE SEQUENCE</scope>
</reference>
<evidence type="ECO:0000313" key="2">
    <source>
        <dbReference type="EMBL" id="SUZ74806.1"/>
    </source>
</evidence>
<evidence type="ECO:0008006" key="3">
    <source>
        <dbReference type="Google" id="ProtNLM"/>
    </source>
</evidence>
<keyword evidence="1" id="KW-0378">Hydrolase</keyword>
<dbReference type="PRINTS" id="PR00413">
    <property type="entry name" value="HADHALOGNASE"/>
</dbReference>
<dbReference type="SFLD" id="SFLDG01129">
    <property type="entry name" value="C1.5:_HAD__Beta-PGM__Phosphata"/>
    <property type="match status" value="1"/>
</dbReference>
<dbReference type="Pfam" id="PF00702">
    <property type="entry name" value="Hydrolase"/>
    <property type="match status" value="1"/>
</dbReference>
<dbReference type="SUPFAM" id="SSF56784">
    <property type="entry name" value="HAD-like"/>
    <property type="match status" value="1"/>
</dbReference>
<gene>
    <name evidence="2" type="ORF">METZ01_LOCUS27660</name>
</gene>
<dbReference type="GO" id="GO:0016787">
    <property type="term" value="F:hydrolase activity"/>
    <property type="evidence" value="ECO:0007669"/>
    <property type="project" value="UniProtKB-KW"/>
</dbReference>
<dbReference type="InterPro" id="IPR023214">
    <property type="entry name" value="HAD_sf"/>
</dbReference>
<proteinExistence type="predicted"/>
<dbReference type="Gene3D" id="3.40.50.1000">
    <property type="entry name" value="HAD superfamily/HAD-like"/>
    <property type="match status" value="1"/>
</dbReference>
<protein>
    <recommendedName>
        <fullName evidence="3">HAD family hydrolase</fullName>
    </recommendedName>
</protein>
<dbReference type="InterPro" id="IPR051540">
    <property type="entry name" value="S-2-haloacid_dehalogenase"/>
</dbReference>
<dbReference type="PANTHER" id="PTHR43316">
    <property type="entry name" value="HYDROLASE, HALOACID DELAHOGENASE-RELATED"/>
    <property type="match status" value="1"/>
</dbReference>
<accession>A0A381Q626</accession>
<dbReference type="EMBL" id="UINC01001223">
    <property type="protein sequence ID" value="SUZ74806.1"/>
    <property type="molecule type" value="Genomic_DNA"/>
</dbReference>
<dbReference type="InterPro" id="IPR036412">
    <property type="entry name" value="HAD-like_sf"/>
</dbReference>
<dbReference type="PANTHER" id="PTHR43316:SF3">
    <property type="entry name" value="HALOACID DEHALOGENASE, TYPE II (AFU_ORTHOLOGUE AFUA_2G07750)-RELATED"/>
    <property type="match status" value="1"/>
</dbReference>
<dbReference type="Gene3D" id="1.20.120.1600">
    <property type="match status" value="1"/>
</dbReference>
<evidence type="ECO:0000256" key="1">
    <source>
        <dbReference type="ARBA" id="ARBA00022801"/>
    </source>
</evidence>
<dbReference type="NCBIfam" id="TIGR01549">
    <property type="entry name" value="HAD-SF-IA-v1"/>
    <property type="match status" value="1"/>
</dbReference>
<organism evidence="2">
    <name type="scientific">marine metagenome</name>
    <dbReference type="NCBI Taxonomy" id="408172"/>
    <lineage>
        <taxon>unclassified sequences</taxon>
        <taxon>metagenomes</taxon>
        <taxon>ecological metagenomes</taxon>
    </lineage>
</organism>
<dbReference type="AlphaFoldDB" id="A0A381Q626"/>
<sequence>MIKAVSFDFYNTLVRFWPPLEEIQQAACHELGLTVEQDAITHGYAIADVLFNRENEERSLSKRSDEDRLEFFGRYEQLILETAGIPVSLDLAQRVWKMAMSVRKDFVPFNDAVPALEQLREAGYKVGIITNLRRDLNDLCQRVGLAPYLDFAVGSEEVGREKPHPPIFLAALKRVHAAPEEVVHVGDQLRSDVMGAQGVGMHGVLINRSGYGSNGDDCPTISSLSELAELLEGLNQA</sequence>